<dbReference type="GO" id="GO:0004113">
    <property type="term" value="F:2',3'-cyclic-nucleotide 3'-phosphodiesterase activity"/>
    <property type="evidence" value="ECO:0007669"/>
    <property type="project" value="InterPro"/>
</dbReference>
<dbReference type="InterPro" id="IPR009097">
    <property type="entry name" value="Cyclic_Pdiesterase"/>
</dbReference>
<comment type="similarity">
    <text evidence="2">Belongs to the 2H phosphoesterase superfamily. ThpR family.</text>
</comment>
<dbReference type="PANTHER" id="PTHR35561">
    <property type="entry name" value="RNA 2',3'-CYCLIC PHOSPHODIESTERASE"/>
    <property type="match status" value="1"/>
</dbReference>
<dbReference type="HAMAP" id="MF_01940">
    <property type="entry name" value="RNA_CPDase"/>
    <property type="match status" value="1"/>
</dbReference>
<feature type="short sequence motif" description="HXTX 1" evidence="2">
    <location>
        <begin position="42"/>
        <end position="45"/>
    </location>
</feature>
<evidence type="ECO:0000259" key="3">
    <source>
        <dbReference type="Pfam" id="PF02834"/>
    </source>
</evidence>
<dbReference type="GeneID" id="13795032"/>
<dbReference type="SUPFAM" id="SSF55144">
    <property type="entry name" value="LigT-like"/>
    <property type="match status" value="1"/>
</dbReference>
<feature type="active site" description="Proton donor" evidence="2">
    <location>
        <position position="42"/>
    </location>
</feature>
<sequence length="184" mass="20134">MRTFIAVDASVAGAIAKLQNEIMSAAGWSTRDIKPVETQNFHFTLIFLGEKSDSDVGRIKSKLAEVQFEPFTLTYTGVGAFPKPALARVVWVGVDQEGGQKLTALANDVIAKMGELGFSADKPFSPHMTLFRARSRPVQINNIAAKYLGRTFGSDLIERVHLKKSDLSPSGPIYSNIYTVEAKK</sequence>
<dbReference type="Proteomes" id="UP000008037">
    <property type="component" value="Chromosome"/>
</dbReference>
<feature type="active site" description="Proton acceptor" evidence="2">
    <location>
        <position position="127"/>
    </location>
</feature>
<reference evidence="4 5" key="1">
    <citation type="journal article" date="2012" name="Environ. Microbiol.">
        <title>The genome of the ammonia-oxidizing Candidatus Nitrososphaera gargensis: insights into metabolic versatility and environmental adaptations.</title>
        <authorList>
            <person name="Spang A."/>
            <person name="Poehlein A."/>
            <person name="Offre P."/>
            <person name="Zumbragel S."/>
            <person name="Haider S."/>
            <person name="Rychlik N."/>
            <person name="Nowka B."/>
            <person name="Schmeisser C."/>
            <person name="Lebedeva E.V."/>
            <person name="Rattei T."/>
            <person name="Bohm C."/>
            <person name="Schmid M."/>
            <person name="Galushko A."/>
            <person name="Hatzenpichler R."/>
            <person name="Weinmaier T."/>
            <person name="Daniel R."/>
            <person name="Schleper C."/>
            <person name="Spieck E."/>
            <person name="Streit W."/>
            <person name="Wagner M."/>
        </authorList>
    </citation>
    <scope>NUCLEOTIDE SEQUENCE [LARGE SCALE GENOMIC DNA]</scope>
    <source>
        <strain evidence="5">Ga9.2</strain>
    </source>
</reference>
<comment type="catalytic activity">
    <reaction evidence="2">
        <text>a 3'-end 2',3'-cyclophospho-ribonucleotide-RNA + H2O = a 3'-end 2'-phospho-ribonucleotide-RNA + H(+)</text>
        <dbReference type="Rhea" id="RHEA:11828"/>
        <dbReference type="Rhea" id="RHEA-COMP:10464"/>
        <dbReference type="Rhea" id="RHEA-COMP:17353"/>
        <dbReference type="ChEBI" id="CHEBI:15377"/>
        <dbReference type="ChEBI" id="CHEBI:15378"/>
        <dbReference type="ChEBI" id="CHEBI:83064"/>
        <dbReference type="ChEBI" id="CHEBI:173113"/>
        <dbReference type="EC" id="3.1.4.58"/>
    </reaction>
</comment>
<evidence type="ECO:0000256" key="2">
    <source>
        <dbReference type="HAMAP-Rule" id="MF_01940"/>
    </source>
</evidence>
<dbReference type="STRING" id="1237085.Ngar_c06370"/>
<accession>K0ID41</accession>
<keyword evidence="4" id="KW-0436">Ligase</keyword>
<keyword evidence="5" id="KW-1185">Reference proteome</keyword>
<protein>
    <recommendedName>
        <fullName evidence="2">RNA 2',3'-cyclic phosphodiesterase</fullName>
        <shortName evidence="2">RNA 2',3'-CPDase</shortName>
        <ecNumber evidence="2">3.1.4.58</ecNumber>
    </recommendedName>
</protein>
<dbReference type="OrthoDB" id="44091at2157"/>
<dbReference type="KEGG" id="nga:Ngar_c06370"/>
<dbReference type="GO" id="GO:0008664">
    <property type="term" value="F:RNA 2',3'-cyclic 3'-phosphodiesterase activity"/>
    <property type="evidence" value="ECO:0007669"/>
    <property type="project" value="UniProtKB-EC"/>
</dbReference>
<dbReference type="EC" id="3.1.4.58" evidence="2"/>
<dbReference type="Pfam" id="PF02834">
    <property type="entry name" value="LigT_PEase"/>
    <property type="match status" value="2"/>
</dbReference>
<feature type="domain" description="Phosphoesterase HXTX" evidence="3">
    <location>
        <begin position="92"/>
        <end position="174"/>
    </location>
</feature>
<dbReference type="NCBIfam" id="TIGR02258">
    <property type="entry name" value="2_5_ligase"/>
    <property type="match status" value="1"/>
</dbReference>
<gene>
    <name evidence="4" type="ordered locus">Ngar_c06370</name>
</gene>
<dbReference type="EMBL" id="CP002408">
    <property type="protein sequence ID" value="AFU57580.1"/>
    <property type="molecule type" value="Genomic_DNA"/>
</dbReference>
<comment type="function">
    <text evidence="2">Hydrolyzes RNA 2',3'-cyclic phosphodiester to an RNA 2'-phosphomonoester.</text>
</comment>
<dbReference type="InterPro" id="IPR014051">
    <property type="entry name" value="Phosphoesterase_HXTX"/>
</dbReference>
<dbReference type="InParanoid" id="K0ID41"/>
<feature type="domain" description="Phosphoesterase HXTX" evidence="3">
    <location>
        <begin position="6"/>
        <end position="91"/>
    </location>
</feature>
<dbReference type="PANTHER" id="PTHR35561:SF1">
    <property type="entry name" value="RNA 2',3'-CYCLIC PHOSPHODIESTERASE"/>
    <property type="match status" value="1"/>
</dbReference>
<evidence type="ECO:0000256" key="1">
    <source>
        <dbReference type="ARBA" id="ARBA00022801"/>
    </source>
</evidence>
<proteinExistence type="inferred from homology"/>
<feature type="short sequence motif" description="HXTX 2" evidence="2">
    <location>
        <begin position="127"/>
        <end position="130"/>
    </location>
</feature>
<dbReference type="BioCyc" id="CNIT1237085:G1324-635-MONOMER"/>
<dbReference type="HOGENOM" id="CLU_081251_3_4_2"/>
<evidence type="ECO:0000313" key="4">
    <source>
        <dbReference type="EMBL" id="AFU57580.1"/>
    </source>
</evidence>
<name>K0ID41_NITGG</name>
<keyword evidence="1 2" id="KW-0378">Hydrolase</keyword>
<organism evidence="4 5">
    <name type="scientific">Nitrososphaera gargensis (strain Ga9.2)</name>
    <dbReference type="NCBI Taxonomy" id="1237085"/>
    <lineage>
        <taxon>Archaea</taxon>
        <taxon>Nitrososphaerota</taxon>
        <taxon>Nitrososphaeria</taxon>
        <taxon>Nitrososphaerales</taxon>
        <taxon>Nitrososphaeraceae</taxon>
        <taxon>Nitrososphaera</taxon>
    </lineage>
</organism>
<dbReference type="Gene3D" id="3.90.1140.10">
    <property type="entry name" value="Cyclic phosphodiesterase"/>
    <property type="match status" value="1"/>
</dbReference>
<dbReference type="InterPro" id="IPR004175">
    <property type="entry name" value="RNA_CPDase"/>
</dbReference>
<evidence type="ECO:0000313" key="5">
    <source>
        <dbReference type="Proteomes" id="UP000008037"/>
    </source>
</evidence>
<dbReference type="AlphaFoldDB" id="K0ID41"/>
<dbReference type="RefSeq" id="WP_015018126.1">
    <property type="nucleotide sequence ID" value="NC_018719.1"/>
</dbReference>
<dbReference type="GO" id="GO:0016874">
    <property type="term" value="F:ligase activity"/>
    <property type="evidence" value="ECO:0007669"/>
    <property type="project" value="UniProtKB-KW"/>
</dbReference>